<sequence length="138" mass="15731">MTSFDDNLAQLFAYEEFLATFAYSYLGSNDGRKFLDRLGNGKPLIYVPANCPTIQYKPRDGRFPTSEFGYNGVVVYAYDLDDKGRTTNIRVLSEAPGKRFADAVERFVSTWRADVSNVREECRINQLQIHSFYTEAGI</sequence>
<dbReference type="EMBL" id="JBHRVA010000002">
    <property type="protein sequence ID" value="MFC3301248.1"/>
    <property type="molecule type" value="Genomic_DNA"/>
</dbReference>
<accession>A0ABV7M751</accession>
<reference evidence="3" key="1">
    <citation type="journal article" date="2019" name="Int. J. Syst. Evol. Microbiol.">
        <title>The Global Catalogue of Microorganisms (GCM) 10K type strain sequencing project: providing services to taxonomists for standard genome sequencing and annotation.</title>
        <authorList>
            <consortium name="The Broad Institute Genomics Platform"/>
            <consortium name="The Broad Institute Genome Sequencing Center for Infectious Disease"/>
            <person name="Wu L."/>
            <person name="Ma J."/>
        </authorList>
    </citation>
    <scope>NUCLEOTIDE SEQUENCE [LARGE SCALE GENOMIC DNA]</scope>
    <source>
        <strain evidence="3">KCTC 22245</strain>
    </source>
</reference>
<keyword evidence="3" id="KW-1185">Reference proteome</keyword>
<evidence type="ECO:0000313" key="2">
    <source>
        <dbReference type="EMBL" id="MFC3301248.1"/>
    </source>
</evidence>
<dbReference type="Proteomes" id="UP001595607">
    <property type="component" value="Unassembled WGS sequence"/>
</dbReference>
<evidence type="ECO:0000259" key="1">
    <source>
        <dbReference type="Pfam" id="PF03544"/>
    </source>
</evidence>
<name>A0ABV7M751_9PROT</name>
<dbReference type="Gene3D" id="3.30.2420.10">
    <property type="entry name" value="TonB"/>
    <property type="match status" value="1"/>
</dbReference>
<gene>
    <name evidence="2" type="ORF">ACFONP_00700</name>
</gene>
<dbReference type="RefSeq" id="WP_189571853.1">
    <property type="nucleotide sequence ID" value="NZ_BMXU01000001.1"/>
</dbReference>
<evidence type="ECO:0000313" key="3">
    <source>
        <dbReference type="Proteomes" id="UP001595607"/>
    </source>
</evidence>
<comment type="caution">
    <text evidence="2">The sequence shown here is derived from an EMBL/GenBank/DDBJ whole genome shotgun (WGS) entry which is preliminary data.</text>
</comment>
<proteinExistence type="predicted"/>
<feature type="domain" description="TonB C-terminal" evidence="1">
    <location>
        <begin position="69"/>
        <end position="113"/>
    </location>
</feature>
<dbReference type="Pfam" id="PF03544">
    <property type="entry name" value="TonB_C"/>
    <property type="match status" value="1"/>
</dbReference>
<protein>
    <submittedName>
        <fullName evidence="2">Energy transducer TonB</fullName>
    </submittedName>
</protein>
<organism evidence="2 3">
    <name type="scientific">Parvularcula lutaonensis</name>
    <dbReference type="NCBI Taxonomy" id="491923"/>
    <lineage>
        <taxon>Bacteria</taxon>
        <taxon>Pseudomonadati</taxon>
        <taxon>Pseudomonadota</taxon>
        <taxon>Alphaproteobacteria</taxon>
        <taxon>Parvularculales</taxon>
        <taxon>Parvularculaceae</taxon>
        <taxon>Parvularcula</taxon>
    </lineage>
</organism>
<dbReference type="InterPro" id="IPR037682">
    <property type="entry name" value="TonB_C"/>
</dbReference>
<dbReference type="SUPFAM" id="SSF74653">
    <property type="entry name" value="TolA/TonB C-terminal domain"/>
    <property type="match status" value="1"/>
</dbReference>